<name>A0ABD6B1W4_9EURY</name>
<dbReference type="GO" id="GO:0008299">
    <property type="term" value="P:isoprenoid biosynthetic process"/>
    <property type="evidence" value="ECO:0007669"/>
    <property type="project" value="UniProtKB-KW"/>
</dbReference>
<comment type="caution">
    <text evidence="3">The sequence shown here is derived from an EMBL/GenBank/DDBJ whole genome shotgun (WGS) entry which is preliminary data.</text>
</comment>
<gene>
    <name evidence="3" type="ORF">ACFSBT_19995</name>
</gene>
<dbReference type="EMBL" id="JBHUDC010000008">
    <property type="protein sequence ID" value="MFD1515566.1"/>
    <property type="molecule type" value="Genomic_DNA"/>
</dbReference>
<organism evidence="3 4">
    <name type="scientific">Halomarina rubra</name>
    <dbReference type="NCBI Taxonomy" id="2071873"/>
    <lineage>
        <taxon>Archaea</taxon>
        <taxon>Methanobacteriati</taxon>
        <taxon>Methanobacteriota</taxon>
        <taxon>Stenosarchaea group</taxon>
        <taxon>Halobacteria</taxon>
        <taxon>Halobacteriales</taxon>
        <taxon>Natronomonadaceae</taxon>
        <taxon>Halomarina</taxon>
    </lineage>
</organism>
<evidence type="ECO:0000313" key="4">
    <source>
        <dbReference type="Proteomes" id="UP001597187"/>
    </source>
</evidence>
<dbReference type="SUPFAM" id="SSF50249">
    <property type="entry name" value="Nucleic acid-binding proteins"/>
    <property type="match status" value="1"/>
</dbReference>
<dbReference type="Gene3D" id="6.10.30.10">
    <property type="match status" value="1"/>
</dbReference>
<dbReference type="Pfam" id="PF12172">
    <property type="entry name" value="zf-ChsH2"/>
    <property type="match status" value="1"/>
</dbReference>
<evidence type="ECO:0000256" key="1">
    <source>
        <dbReference type="ARBA" id="ARBA00023229"/>
    </source>
</evidence>
<sequence length="463" mass="46905">MSRPAIRAVGAYAPSRRLPADAIDAAWGSSPSGVESTAVPAADEDALTMGVAAAKRALDAGGVEPNALDWLGFATTTPPMAEGDLLARLASMLGVPEDTTTRLYTGSVRAGTAALLDAPGSGLVVVADCPRGAPDDDRGHAAGAGAAAFLTGPEGVAPTTVTAHATHAEPAPGVRFRRAGSETVEGLGVSTYDRSAFVDPVATACEDVRTEDADAVAITAPDGKRPYRATGALGVESEAIRACSPVHELGDLGAASAPVALARALAEGHETVVCVGVGGGGADVLRVESTGTIPASLALDAGETVEYAEALRLRGELSDEEAGTGAAYVTMPTWTRSLPQRHRLVAGRCPDCDALAFPPEGACPDCRELVDYEAVSLAPTGTVEAATRIGQGGAPPEFAPQQARGGAFGVAVVRFEAADGAGSVSLPGQVVGEASVGDEVRGVLRRLYTQEGVTRYGTKFERV</sequence>
<dbReference type="InterPro" id="IPR016039">
    <property type="entry name" value="Thiolase-like"/>
</dbReference>
<dbReference type="Gene3D" id="3.40.47.10">
    <property type="match status" value="1"/>
</dbReference>
<dbReference type="InterPro" id="IPR022002">
    <property type="entry name" value="ChsH2_Znr"/>
</dbReference>
<dbReference type="Proteomes" id="UP001597187">
    <property type="component" value="Unassembled WGS sequence"/>
</dbReference>
<keyword evidence="1" id="KW-0414">Isoprene biosynthesis</keyword>
<accession>A0ABD6B1W4</accession>
<evidence type="ECO:0000313" key="3">
    <source>
        <dbReference type="EMBL" id="MFD1515566.1"/>
    </source>
</evidence>
<dbReference type="RefSeq" id="WP_250875478.1">
    <property type="nucleotide sequence ID" value="NZ_JALXFV010000008.1"/>
</dbReference>
<dbReference type="InterPro" id="IPR012340">
    <property type="entry name" value="NA-bd_OB-fold"/>
</dbReference>
<dbReference type="AlphaFoldDB" id="A0ABD6B1W4"/>
<proteinExistence type="predicted"/>
<dbReference type="SUPFAM" id="SSF53901">
    <property type="entry name" value="Thiolase-like"/>
    <property type="match status" value="2"/>
</dbReference>
<keyword evidence="4" id="KW-1185">Reference proteome</keyword>
<reference evidence="3 4" key="1">
    <citation type="journal article" date="2019" name="Int. J. Syst. Evol. Microbiol.">
        <title>The Global Catalogue of Microorganisms (GCM) 10K type strain sequencing project: providing services to taxonomists for standard genome sequencing and annotation.</title>
        <authorList>
            <consortium name="The Broad Institute Genomics Platform"/>
            <consortium name="The Broad Institute Genome Sequencing Center for Infectious Disease"/>
            <person name="Wu L."/>
            <person name="Ma J."/>
        </authorList>
    </citation>
    <scope>NUCLEOTIDE SEQUENCE [LARGE SCALE GENOMIC DNA]</scope>
    <source>
        <strain evidence="3 4">CGMCC 1.12563</strain>
    </source>
</reference>
<feature type="domain" description="ChsH2 rubredoxin-like zinc ribbon" evidence="2">
    <location>
        <begin position="338"/>
        <end position="367"/>
    </location>
</feature>
<protein>
    <submittedName>
        <fullName evidence="3">Zinc ribbon domain-containing protein</fullName>
    </submittedName>
</protein>
<evidence type="ECO:0000259" key="2">
    <source>
        <dbReference type="Pfam" id="PF12172"/>
    </source>
</evidence>